<evidence type="ECO:0000259" key="1">
    <source>
        <dbReference type="Pfam" id="PF19694"/>
    </source>
</evidence>
<dbReference type="Proteomes" id="UP000886842">
    <property type="component" value="Unassembled WGS sequence"/>
</dbReference>
<dbReference type="AlphaFoldDB" id="A0A9D1H1W0"/>
<reference evidence="2" key="1">
    <citation type="submission" date="2020-10" db="EMBL/GenBank/DDBJ databases">
        <authorList>
            <person name="Gilroy R."/>
        </authorList>
    </citation>
    <scope>NUCLEOTIDE SEQUENCE</scope>
    <source>
        <strain evidence="2">ChiGjej1B1-24693</strain>
    </source>
</reference>
<protein>
    <recommendedName>
        <fullName evidence="1">DUF6194 domain-containing protein</fullName>
    </recommendedName>
</protein>
<feature type="domain" description="DUF6194" evidence="1">
    <location>
        <begin position="15"/>
        <end position="137"/>
    </location>
</feature>
<gene>
    <name evidence="2" type="ORF">IAA98_15930</name>
</gene>
<dbReference type="EMBL" id="DVLP01000455">
    <property type="protein sequence ID" value="HIT77068.1"/>
    <property type="molecule type" value="Genomic_DNA"/>
</dbReference>
<comment type="caution">
    <text evidence="2">The sequence shown here is derived from an EMBL/GenBank/DDBJ whole genome shotgun (WGS) entry which is preliminary data.</text>
</comment>
<reference evidence="2" key="2">
    <citation type="journal article" date="2021" name="PeerJ">
        <title>Extensive microbial diversity within the chicken gut microbiome revealed by metagenomics and culture.</title>
        <authorList>
            <person name="Gilroy R."/>
            <person name="Ravi A."/>
            <person name="Getino M."/>
            <person name="Pursley I."/>
            <person name="Horton D.L."/>
            <person name="Alikhan N.F."/>
            <person name="Baker D."/>
            <person name="Gharbi K."/>
            <person name="Hall N."/>
            <person name="Watson M."/>
            <person name="Adriaenssens E.M."/>
            <person name="Foster-Nyarko E."/>
            <person name="Jarju S."/>
            <person name="Secka A."/>
            <person name="Antonio M."/>
            <person name="Oren A."/>
            <person name="Chaudhuri R.R."/>
            <person name="La Ragione R."/>
            <person name="Hildebrand F."/>
            <person name="Pallen M.J."/>
        </authorList>
    </citation>
    <scope>NUCLEOTIDE SEQUENCE</scope>
    <source>
        <strain evidence="2">ChiGjej1B1-24693</strain>
    </source>
</reference>
<organism evidence="2 3">
    <name type="scientific">Candidatus Avipropionibacterium avicola</name>
    <dbReference type="NCBI Taxonomy" id="2840701"/>
    <lineage>
        <taxon>Bacteria</taxon>
        <taxon>Bacillati</taxon>
        <taxon>Actinomycetota</taxon>
        <taxon>Actinomycetes</taxon>
        <taxon>Propionibacteriales</taxon>
        <taxon>Propionibacteriaceae</taxon>
        <taxon>Propionibacteriaceae incertae sedis</taxon>
        <taxon>Candidatus Avipropionibacterium</taxon>
    </lineage>
</organism>
<accession>A0A9D1H1W0</accession>
<proteinExistence type="predicted"/>
<evidence type="ECO:0000313" key="3">
    <source>
        <dbReference type="Proteomes" id="UP000886842"/>
    </source>
</evidence>
<dbReference type="InterPro" id="IPR045676">
    <property type="entry name" value="DUF6194"/>
</dbReference>
<dbReference type="Pfam" id="PF19694">
    <property type="entry name" value="DUF6194"/>
    <property type="match status" value="1"/>
</dbReference>
<name>A0A9D1H1W0_9ACTN</name>
<evidence type="ECO:0000313" key="2">
    <source>
        <dbReference type="EMBL" id="HIT77068.1"/>
    </source>
</evidence>
<sequence>MAELAPVEGDPYPEIAWGDHFFYHAPDGQVPRNEQPYATIVTKNYPGDTVCELDAPGRWRLNIRVDRRRFTTLLGAEPRIAPDPADWTATDVLLPHPVHRAQGWVAITEPGPRTMSLAVDLLREAHDAAGRRARRRTGAQS</sequence>